<comment type="caution">
    <text evidence="3">The sequence shown here is derived from an EMBL/GenBank/DDBJ whole genome shotgun (WGS) entry which is preliminary data.</text>
</comment>
<proteinExistence type="predicted"/>
<dbReference type="PANTHER" id="PTHR13326:SF31">
    <property type="entry name" value="PSEUDOURIDYLATE SYNTHASE 7 HOMOLOG"/>
    <property type="match status" value="1"/>
</dbReference>
<reference evidence="3 4" key="1">
    <citation type="journal article" date="2021" name="Elife">
        <title>Chloroplast acquisition without the gene transfer in kleptoplastic sea slugs, Plakobranchus ocellatus.</title>
        <authorList>
            <person name="Maeda T."/>
            <person name="Takahashi S."/>
            <person name="Yoshida T."/>
            <person name="Shimamura S."/>
            <person name="Takaki Y."/>
            <person name="Nagai Y."/>
            <person name="Toyoda A."/>
            <person name="Suzuki Y."/>
            <person name="Arimoto A."/>
            <person name="Ishii H."/>
            <person name="Satoh N."/>
            <person name="Nishiyama T."/>
            <person name="Hasebe M."/>
            <person name="Maruyama T."/>
            <person name="Minagawa J."/>
            <person name="Obokata J."/>
            <person name="Shigenobu S."/>
        </authorList>
    </citation>
    <scope>NUCLEOTIDE SEQUENCE [LARGE SCALE GENOMIC DNA]</scope>
</reference>
<dbReference type="SUPFAM" id="SSF55120">
    <property type="entry name" value="Pseudouridine synthase"/>
    <property type="match status" value="1"/>
</dbReference>
<sequence length="284" mass="31175">MELSAETNEPVCKKAKLDPENQGQAGIAGANKLQAVKCVDNTPQNDDCTNGSPPPAKCDDPKETVDSGDAPAQPADGCDAAQKVADCKESASGAASTSQLNDKPLSEVEAGITEYFNPNAGFTAILKQRYSDFNVNEIDQAGNVVRLTDMSVPVTDEETKELSTPEVKDVDDKVISKENWSKLEALVNTEDKSGRVNIPAPDEKELRTKIHLLVKQTYPQLETKTEEVSGQKMIQAVWRKGKTRDSRRDEWPASKKSCRFVKFVLYKENKDTMDAIGLISKLLR</sequence>
<dbReference type="PANTHER" id="PTHR13326">
    <property type="entry name" value="TRNA PSEUDOURIDINE SYNTHASE D"/>
    <property type="match status" value="1"/>
</dbReference>
<evidence type="ECO:0000256" key="2">
    <source>
        <dbReference type="SAM" id="MobiDB-lite"/>
    </source>
</evidence>
<evidence type="ECO:0000313" key="3">
    <source>
        <dbReference type="EMBL" id="GFS09660.1"/>
    </source>
</evidence>
<feature type="region of interest" description="Disordered" evidence="2">
    <location>
        <begin position="40"/>
        <end position="77"/>
    </location>
</feature>
<evidence type="ECO:0000256" key="1">
    <source>
        <dbReference type="ARBA" id="ARBA00022694"/>
    </source>
</evidence>
<dbReference type="GO" id="GO:0005634">
    <property type="term" value="C:nucleus"/>
    <property type="evidence" value="ECO:0007669"/>
    <property type="project" value="TreeGrafter"/>
</dbReference>
<evidence type="ECO:0000313" key="4">
    <source>
        <dbReference type="Proteomes" id="UP000762676"/>
    </source>
</evidence>
<name>A0AAV4IID4_9GAST</name>
<feature type="compositionally biased region" description="Polar residues" evidence="2">
    <location>
        <begin position="41"/>
        <end position="51"/>
    </location>
</feature>
<keyword evidence="4" id="KW-1185">Reference proteome</keyword>
<dbReference type="EMBL" id="BMAT01009605">
    <property type="protein sequence ID" value="GFS09660.1"/>
    <property type="molecule type" value="Genomic_DNA"/>
</dbReference>
<dbReference type="GO" id="GO:0008033">
    <property type="term" value="P:tRNA processing"/>
    <property type="evidence" value="ECO:0007669"/>
    <property type="project" value="UniProtKB-KW"/>
</dbReference>
<dbReference type="GO" id="GO:0003723">
    <property type="term" value="F:RNA binding"/>
    <property type="evidence" value="ECO:0007669"/>
    <property type="project" value="InterPro"/>
</dbReference>
<dbReference type="AlphaFoldDB" id="A0AAV4IID4"/>
<dbReference type="InterPro" id="IPR020103">
    <property type="entry name" value="PsdUridine_synth_cat_dom_sf"/>
</dbReference>
<dbReference type="Proteomes" id="UP000762676">
    <property type="component" value="Unassembled WGS sequence"/>
</dbReference>
<accession>A0AAV4IID4</accession>
<dbReference type="GO" id="GO:0001522">
    <property type="term" value="P:pseudouridine synthesis"/>
    <property type="evidence" value="ECO:0007669"/>
    <property type="project" value="InterPro"/>
</dbReference>
<protein>
    <submittedName>
        <fullName evidence="3">Pseudouridylate synthase 7</fullName>
    </submittedName>
</protein>
<organism evidence="3 4">
    <name type="scientific">Elysia marginata</name>
    <dbReference type="NCBI Taxonomy" id="1093978"/>
    <lineage>
        <taxon>Eukaryota</taxon>
        <taxon>Metazoa</taxon>
        <taxon>Spiralia</taxon>
        <taxon>Lophotrochozoa</taxon>
        <taxon>Mollusca</taxon>
        <taxon>Gastropoda</taxon>
        <taxon>Heterobranchia</taxon>
        <taxon>Euthyneura</taxon>
        <taxon>Panpulmonata</taxon>
        <taxon>Sacoglossa</taxon>
        <taxon>Placobranchoidea</taxon>
        <taxon>Plakobranchidae</taxon>
        <taxon>Elysia</taxon>
    </lineage>
</organism>
<dbReference type="InterPro" id="IPR001656">
    <property type="entry name" value="PsdUridine_synth_TruD"/>
</dbReference>
<gene>
    <name evidence="3" type="ORF">ElyMa_004788500</name>
</gene>
<feature type="region of interest" description="Disordered" evidence="2">
    <location>
        <begin position="1"/>
        <end position="28"/>
    </location>
</feature>
<dbReference type="GO" id="GO:0009982">
    <property type="term" value="F:pseudouridine synthase activity"/>
    <property type="evidence" value="ECO:0007669"/>
    <property type="project" value="InterPro"/>
</dbReference>
<keyword evidence="1" id="KW-0819">tRNA processing</keyword>